<keyword evidence="2" id="KW-0695">RNA-directed DNA polymerase</keyword>
<gene>
    <name evidence="2" type="ORF">Tco_0625546</name>
</gene>
<proteinExistence type="predicted"/>
<protein>
    <submittedName>
        <fullName evidence="2">Reverse transcriptase domain, reverse transcriptase zinc-binding domain protein</fullName>
    </submittedName>
</protein>
<name>A0ABQ4WH96_9ASTR</name>
<accession>A0ABQ4WH96</accession>
<keyword evidence="2" id="KW-0548">Nucleotidyltransferase</keyword>
<reference evidence="2" key="2">
    <citation type="submission" date="2022-01" db="EMBL/GenBank/DDBJ databases">
        <authorList>
            <person name="Yamashiro T."/>
            <person name="Shiraishi A."/>
            <person name="Satake H."/>
            <person name="Nakayama K."/>
        </authorList>
    </citation>
    <scope>NUCLEOTIDE SEQUENCE</scope>
</reference>
<dbReference type="PANTHER" id="PTHR33116">
    <property type="entry name" value="REVERSE TRANSCRIPTASE ZINC-BINDING DOMAIN-CONTAINING PROTEIN-RELATED-RELATED"/>
    <property type="match status" value="1"/>
</dbReference>
<reference evidence="2" key="1">
    <citation type="journal article" date="2022" name="Int. J. Mol. Sci.">
        <title>Draft Genome of Tanacetum Coccineum: Genomic Comparison of Closely Related Tanacetum-Family Plants.</title>
        <authorList>
            <person name="Yamashiro T."/>
            <person name="Shiraishi A."/>
            <person name="Nakayama K."/>
            <person name="Satake H."/>
        </authorList>
    </citation>
    <scope>NUCLEOTIDE SEQUENCE</scope>
</reference>
<dbReference type="Proteomes" id="UP001151760">
    <property type="component" value="Unassembled WGS sequence"/>
</dbReference>
<dbReference type="GO" id="GO:0003964">
    <property type="term" value="F:RNA-directed DNA polymerase activity"/>
    <property type="evidence" value="ECO:0007669"/>
    <property type="project" value="UniProtKB-KW"/>
</dbReference>
<organism evidence="2 3">
    <name type="scientific">Tanacetum coccineum</name>
    <dbReference type="NCBI Taxonomy" id="301880"/>
    <lineage>
        <taxon>Eukaryota</taxon>
        <taxon>Viridiplantae</taxon>
        <taxon>Streptophyta</taxon>
        <taxon>Embryophyta</taxon>
        <taxon>Tracheophyta</taxon>
        <taxon>Spermatophyta</taxon>
        <taxon>Magnoliopsida</taxon>
        <taxon>eudicotyledons</taxon>
        <taxon>Gunneridae</taxon>
        <taxon>Pentapetalae</taxon>
        <taxon>asterids</taxon>
        <taxon>campanulids</taxon>
        <taxon>Asterales</taxon>
        <taxon>Asteraceae</taxon>
        <taxon>Asteroideae</taxon>
        <taxon>Anthemideae</taxon>
        <taxon>Anthemidinae</taxon>
        <taxon>Tanacetum</taxon>
    </lineage>
</organism>
<dbReference type="Pfam" id="PF13966">
    <property type="entry name" value="zf-RVT"/>
    <property type="match status" value="1"/>
</dbReference>
<dbReference type="PANTHER" id="PTHR33116:SF78">
    <property type="entry name" value="OS12G0587133 PROTEIN"/>
    <property type="match status" value="1"/>
</dbReference>
<evidence type="ECO:0000259" key="1">
    <source>
        <dbReference type="Pfam" id="PF13966"/>
    </source>
</evidence>
<evidence type="ECO:0000313" key="3">
    <source>
        <dbReference type="Proteomes" id="UP001151760"/>
    </source>
</evidence>
<keyword evidence="3" id="KW-1185">Reference proteome</keyword>
<comment type="caution">
    <text evidence="2">The sequence shown here is derived from an EMBL/GenBank/DDBJ whole genome shotgun (WGS) entry which is preliminary data.</text>
</comment>
<keyword evidence="2" id="KW-0808">Transferase</keyword>
<dbReference type="InterPro" id="IPR026960">
    <property type="entry name" value="RVT-Znf"/>
</dbReference>
<sequence length="277" mass="32167">MSCLKGGGVWSDVVRAGKELENMEEGFSGQFIRVIGDGLGTSFWKDTWAREGGVVGELKELEEMMRGSRKDTWKWKLDPKGEFSVKSLSQWIEQRCVRREAGSTKTEWNTLVPRKVNVFIWRALNGRIPVRNELVKKGIDMDSILCPCCENVLESVDNCLVLCEKAMYIWERIFAWWGIVLVDAFSIQDILQHSGGRLLGKEAEVLWHAVLLVAVYFIWKSRNMKVFKGKTENGAKLFKDIQLKAFEWISRRSKRWNLRWENWIERPYNCVRIAADV</sequence>
<feature type="domain" description="Reverse transcriptase zinc-binding" evidence="1">
    <location>
        <begin position="83"/>
        <end position="170"/>
    </location>
</feature>
<evidence type="ECO:0000313" key="2">
    <source>
        <dbReference type="EMBL" id="GJS52184.1"/>
    </source>
</evidence>
<dbReference type="EMBL" id="BQNB010008638">
    <property type="protein sequence ID" value="GJS52184.1"/>
    <property type="molecule type" value="Genomic_DNA"/>
</dbReference>